<sequence>MNMKINFTLILDRRQEHTAELTVWIRQSFHHLY</sequence>
<reference evidence="1" key="1">
    <citation type="submission" date="2022-07" db="EMBL/GenBank/DDBJ databases">
        <authorList>
            <person name="Trinca V."/>
            <person name="Uliana J.V.C."/>
            <person name="Torres T.T."/>
            <person name="Ward R.J."/>
            <person name="Monesi N."/>
        </authorList>
    </citation>
    <scope>NUCLEOTIDE SEQUENCE</scope>
    <source>
        <strain evidence="1">HSMRA1968</strain>
        <tissue evidence="1">Whole embryos</tissue>
    </source>
</reference>
<protein>
    <submittedName>
        <fullName evidence="1">Uncharacterized protein</fullName>
    </submittedName>
</protein>
<dbReference type="Proteomes" id="UP001151699">
    <property type="component" value="Chromosome A"/>
</dbReference>
<accession>A0A9Q0N8Y8</accession>
<gene>
    <name evidence="1" type="ORF">Bhyg_01112</name>
</gene>
<comment type="caution">
    <text evidence="1">The sequence shown here is derived from an EMBL/GenBank/DDBJ whole genome shotgun (WGS) entry which is preliminary data.</text>
</comment>
<keyword evidence="2" id="KW-1185">Reference proteome</keyword>
<proteinExistence type="predicted"/>
<dbReference type="EMBL" id="WJQU01000001">
    <property type="protein sequence ID" value="KAJ6645903.1"/>
    <property type="molecule type" value="Genomic_DNA"/>
</dbReference>
<evidence type="ECO:0000313" key="2">
    <source>
        <dbReference type="Proteomes" id="UP001151699"/>
    </source>
</evidence>
<evidence type="ECO:0000313" key="1">
    <source>
        <dbReference type="EMBL" id="KAJ6645903.1"/>
    </source>
</evidence>
<name>A0A9Q0N8Y8_9DIPT</name>
<dbReference type="AlphaFoldDB" id="A0A9Q0N8Y8"/>
<organism evidence="1 2">
    <name type="scientific">Pseudolycoriella hygida</name>
    <dbReference type="NCBI Taxonomy" id="35572"/>
    <lineage>
        <taxon>Eukaryota</taxon>
        <taxon>Metazoa</taxon>
        <taxon>Ecdysozoa</taxon>
        <taxon>Arthropoda</taxon>
        <taxon>Hexapoda</taxon>
        <taxon>Insecta</taxon>
        <taxon>Pterygota</taxon>
        <taxon>Neoptera</taxon>
        <taxon>Endopterygota</taxon>
        <taxon>Diptera</taxon>
        <taxon>Nematocera</taxon>
        <taxon>Sciaroidea</taxon>
        <taxon>Sciaridae</taxon>
        <taxon>Pseudolycoriella</taxon>
    </lineage>
</organism>